<reference evidence="1 2" key="1">
    <citation type="submission" date="2017-09" db="EMBL/GenBank/DDBJ databases">
        <title>Bloom of a denitrifying methanotroph, Candidatus Methylomirabilis limnetica, in a deep stratified lake.</title>
        <authorList>
            <person name="Graf J.S."/>
            <person name="Marchant H.K."/>
            <person name="Tienken D."/>
            <person name="Hach P.F."/>
            <person name="Brand A."/>
            <person name="Schubert C.J."/>
            <person name="Kuypers M.M."/>
            <person name="Milucka J."/>
        </authorList>
    </citation>
    <scope>NUCLEOTIDE SEQUENCE [LARGE SCALE GENOMIC DNA]</scope>
    <source>
        <strain evidence="1 2">Zug</strain>
    </source>
</reference>
<sequence>MTISHDLVRLKLAESLAADPPALTRRSEQVFEVSGQEIMETLARNRAAGDTSDEARTYWLPVIDGQEMTVEIELPAGVAPDTVMFSIPRVSRLLSSPLETRALHKQIGAAWSCHLDSTCCTSTKLIK</sequence>
<dbReference type="Proteomes" id="UP000241436">
    <property type="component" value="Unassembled WGS sequence"/>
</dbReference>
<dbReference type="AlphaFoldDB" id="A0A2T4TV62"/>
<reference evidence="2" key="2">
    <citation type="journal article" date="2018" name="Environ. Microbiol.">
        <title>Bloom of a denitrifying methanotroph, 'Candidatus Methylomirabilis limnetica', in a deep stratified lake.</title>
        <authorList>
            <person name="Graf J.S."/>
            <person name="Mayr M.J."/>
            <person name="Marchant H.K."/>
            <person name="Tienken D."/>
            <person name="Hach P.F."/>
            <person name="Brand A."/>
            <person name="Schubert C.J."/>
            <person name="Kuypers M.M."/>
            <person name="Milucka J."/>
        </authorList>
    </citation>
    <scope>NUCLEOTIDE SEQUENCE [LARGE SCALE GENOMIC DNA]</scope>
    <source>
        <strain evidence="2">Zug</strain>
    </source>
</reference>
<comment type="caution">
    <text evidence="1">The sequence shown here is derived from an EMBL/GenBank/DDBJ whole genome shotgun (WGS) entry which is preliminary data.</text>
</comment>
<accession>A0A2T4TV62</accession>
<keyword evidence="2" id="KW-1185">Reference proteome</keyword>
<organism evidence="1 2">
    <name type="scientific">Candidatus Methylomirabilis limnetica</name>
    <dbReference type="NCBI Taxonomy" id="2033718"/>
    <lineage>
        <taxon>Bacteria</taxon>
        <taxon>Candidatus Methylomirabilota</taxon>
        <taxon>Candidatus Methylomirabilia</taxon>
        <taxon>Candidatus Methylomirabilales</taxon>
        <taxon>Candidatus Methylomirabilaceae</taxon>
        <taxon>Candidatus Methylomirabilis</taxon>
    </lineage>
</organism>
<name>A0A2T4TV62_9BACT</name>
<evidence type="ECO:0000313" key="1">
    <source>
        <dbReference type="EMBL" id="PTL35001.1"/>
    </source>
</evidence>
<evidence type="ECO:0000313" key="2">
    <source>
        <dbReference type="Proteomes" id="UP000241436"/>
    </source>
</evidence>
<protein>
    <submittedName>
        <fullName evidence="1">Uncharacterized protein</fullName>
    </submittedName>
</protein>
<gene>
    <name evidence="1" type="ORF">CLG94_12335</name>
</gene>
<dbReference type="OrthoDB" id="5619888at2"/>
<dbReference type="EMBL" id="NVQC01000036">
    <property type="protein sequence ID" value="PTL35001.1"/>
    <property type="molecule type" value="Genomic_DNA"/>
</dbReference>
<dbReference type="RefSeq" id="WP_107563975.1">
    <property type="nucleotide sequence ID" value="NZ_NVQC01000036.1"/>
</dbReference>
<proteinExistence type="predicted"/>